<dbReference type="NCBIfam" id="NF037997">
    <property type="entry name" value="Na_Pi_symport"/>
    <property type="match status" value="1"/>
</dbReference>
<accession>A0ABW1IUX3</accession>
<feature type="transmembrane region" description="Helical" evidence="6">
    <location>
        <begin position="109"/>
        <end position="127"/>
    </location>
</feature>
<feature type="transmembrane region" description="Helical" evidence="6">
    <location>
        <begin position="147"/>
        <end position="169"/>
    </location>
</feature>
<evidence type="ECO:0000256" key="1">
    <source>
        <dbReference type="ARBA" id="ARBA00004651"/>
    </source>
</evidence>
<keyword evidence="5 6" id="KW-0472">Membrane</keyword>
<keyword evidence="8" id="KW-1185">Reference proteome</keyword>
<evidence type="ECO:0000256" key="3">
    <source>
        <dbReference type="ARBA" id="ARBA00022692"/>
    </source>
</evidence>
<evidence type="ECO:0000256" key="5">
    <source>
        <dbReference type="ARBA" id="ARBA00023136"/>
    </source>
</evidence>
<dbReference type="InterPro" id="IPR003841">
    <property type="entry name" value="Na/Pi_transpt"/>
</dbReference>
<feature type="transmembrane region" description="Helical" evidence="6">
    <location>
        <begin position="255"/>
        <end position="277"/>
    </location>
</feature>
<evidence type="ECO:0000313" key="8">
    <source>
        <dbReference type="Proteomes" id="UP001596250"/>
    </source>
</evidence>
<feature type="transmembrane region" description="Helical" evidence="6">
    <location>
        <begin position="85"/>
        <end position="103"/>
    </location>
</feature>
<keyword evidence="4 6" id="KW-1133">Transmembrane helix</keyword>
<comment type="subcellular location">
    <subcellularLocation>
        <location evidence="1">Cell membrane</location>
        <topology evidence="1">Multi-pass membrane protein</topology>
    </subcellularLocation>
</comment>
<proteinExistence type="predicted"/>
<dbReference type="Pfam" id="PF02690">
    <property type="entry name" value="Na_Pi_cotrans"/>
    <property type="match status" value="1"/>
</dbReference>
<dbReference type="PANTHER" id="PTHR10010">
    <property type="entry name" value="SOLUTE CARRIER FAMILY 34 SODIUM PHOSPHATE , MEMBER 2-RELATED"/>
    <property type="match status" value="1"/>
</dbReference>
<dbReference type="RefSeq" id="WP_379896376.1">
    <property type="nucleotide sequence ID" value="NZ_CBCSCT010000007.1"/>
</dbReference>
<keyword evidence="3 6" id="KW-0812">Transmembrane</keyword>
<name>A0ABW1IUX3_9BACL</name>
<evidence type="ECO:0000256" key="6">
    <source>
        <dbReference type="SAM" id="Phobius"/>
    </source>
</evidence>
<gene>
    <name evidence="7" type="ORF">ACFPXP_20885</name>
</gene>
<evidence type="ECO:0000256" key="2">
    <source>
        <dbReference type="ARBA" id="ARBA00022475"/>
    </source>
</evidence>
<evidence type="ECO:0000313" key="7">
    <source>
        <dbReference type="EMBL" id="MFC5988866.1"/>
    </source>
</evidence>
<dbReference type="EMBL" id="JBHSQV010000185">
    <property type="protein sequence ID" value="MFC5988866.1"/>
    <property type="molecule type" value="Genomic_DNA"/>
</dbReference>
<sequence length="322" mass="34293">MFHSIMIPLLAGLAVFLFGMKVMEIAMQRWAGPYLKGILEKFTETPLRGMVTGTVMTALLQSSSALTALTISLVNARLLTFPRTLGIILGTNIGSCLTTELISLHISDAAIPILLTSIGICGVAWLIPDGIVQSRSSAAGSLHAIRYLTMAAAGFAAVLMGMEIMSSIVPTLQTTGFYSWFLENASRSLIWGVVAGACLTAIIQSSAASIAIAMGLASAHAISVELGIAIILGANIGTCLTAFIASIGGSRSGRFVAWSHFLLNAFGALLFFPLIWMMKDMALLLSDIPSVQLAHVQTFYNVACSLLALPFCYLPVWKRWET</sequence>
<dbReference type="PANTHER" id="PTHR10010:SF46">
    <property type="entry name" value="SODIUM-DEPENDENT PHOSPHATE TRANSPORT PROTEIN 2B"/>
    <property type="match status" value="1"/>
</dbReference>
<organism evidence="7 8">
    <name type="scientific">Marinicrinis lubricantis</name>
    <dbReference type="NCBI Taxonomy" id="2086470"/>
    <lineage>
        <taxon>Bacteria</taxon>
        <taxon>Bacillati</taxon>
        <taxon>Bacillota</taxon>
        <taxon>Bacilli</taxon>
        <taxon>Bacillales</taxon>
        <taxon>Paenibacillaceae</taxon>
    </lineage>
</organism>
<feature type="transmembrane region" description="Helical" evidence="6">
    <location>
        <begin position="189"/>
        <end position="214"/>
    </location>
</feature>
<evidence type="ECO:0000256" key="4">
    <source>
        <dbReference type="ARBA" id="ARBA00022989"/>
    </source>
</evidence>
<comment type="caution">
    <text evidence="7">The sequence shown here is derived from an EMBL/GenBank/DDBJ whole genome shotgun (WGS) entry which is preliminary data.</text>
</comment>
<protein>
    <submittedName>
        <fullName evidence="7">Na/Pi cotransporter family protein</fullName>
    </submittedName>
</protein>
<dbReference type="Proteomes" id="UP001596250">
    <property type="component" value="Unassembled WGS sequence"/>
</dbReference>
<reference evidence="8" key="1">
    <citation type="journal article" date="2019" name="Int. J. Syst. Evol. Microbiol.">
        <title>The Global Catalogue of Microorganisms (GCM) 10K type strain sequencing project: providing services to taxonomists for standard genome sequencing and annotation.</title>
        <authorList>
            <consortium name="The Broad Institute Genomics Platform"/>
            <consortium name="The Broad Institute Genome Sequencing Center for Infectious Disease"/>
            <person name="Wu L."/>
            <person name="Ma J."/>
        </authorList>
    </citation>
    <scope>NUCLEOTIDE SEQUENCE [LARGE SCALE GENOMIC DNA]</scope>
    <source>
        <strain evidence="8">CCM 8749</strain>
    </source>
</reference>
<feature type="transmembrane region" description="Helical" evidence="6">
    <location>
        <begin position="50"/>
        <end position="73"/>
    </location>
</feature>
<feature type="transmembrane region" description="Helical" evidence="6">
    <location>
        <begin position="298"/>
        <end position="317"/>
    </location>
</feature>
<feature type="transmembrane region" description="Helical" evidence="6">
    <location>
        <begin position="226"/>
        <end position="249"/>
    </location>
</feature>
<keyword evidence="2" id="KW-1003">Cell membrane</keyword>